<dbReference type="InterPro" id="IPR050672">
    <property type="entry name" value="FBXO45-Fsn/SPSB_families"/>
</dbReference>
<keyword evidence="1" id="KW-0833">Ubl conjugation pathway</keyword>
<dbReference type="InterPro" id="IPR001870">
    <property type="entry name" value="B30.2/SPRY"/>
</dbReference>
<sequence length="298" mass="33969">MNSQSEHIWSPEYENFCVCDLDNCRCEENNVYEWVWDKENIAHTILLSDDNLEVMFHNGYSYGTAAIRGNKLLENGKHHYWEIEMLSPTYGTDIMVGVGTSKVDLNSANHDFCSFLGLDRESFGFSYQGYIQHNGQNRCYSKCFGQGTLVGVHLDTWRGTLQFFLNRKPLGIAFSGLRNIELYPMISSTVGCSKMRLIHSCSAPVSLQMECLSVLKPSEKAYLSTMFPGLRHLSQSIFADILHVDTNKNDGEDEISKLKYLTECMFVDEFDFALVGAREENEKCPRNNNNSMCTMDVQ</sequence>
<gene>
    <name evidence="3" type="ORF">XYLVIOL_LOCUS9466</name>
</gene>
<dbReference type="InterPro" id="IPR003877">
    <property type="entry name" value="SPRY_dom"/>
</dbReference>
<comment type="caution">
    <text evidence="3">The sequence shown here is derived from an EMBL/GenBank/DDBJ whole genome shotgun (WGS) entry which is preliminary data.</text>
</comment>
<dbReference type="InterPro" id="IPR013320">
    <property type="entry name" value="ConA-like_dom_sf"/>
</dbReference>
<dbReference type="Gene3D" id="2.60.120.920">
    <property type="match status" value="1"/>
</dbReference>
<evidence type="ECO:0000256" key="1">
    <source>
        <dbReference type="ARBA" id="ARBA00022786"/>
    </source>
</evidence>
<dbReference type="PANTHER" id="PTHR12245">
    <property type="entry name" value="SPRY DOMAIN CONTAINING SOCS BOX PROTEIN"/>
    <property type="match status" value="1"/>
</dbReference>
<dbReference type="Proteomes" id="UP001642520">
    <property type="component" value="Unassembled WGS sequence"/>
</dbReference>
<evidence type="ECO:0000313" key="4">
    <source>
        <dbReference type="Proteomes" id="UP001642520"/>
    </source>
</evidence>
<evidence type="ECO:0000259" key="2">
    <source>
        <dbReference type="PROSITE" id="PS50188"/>
    </source>
</evidence>
<dbReference type="PANTHER" id="PTHR12245:SF5">
    <property type="entry name" value="SPRY DOMAIN-CONTAINING SOCS BOX PROTEIN 3"/>
    <property type="match status" value="1"/>
</dbReference>
<dbReference type="SUPFAM" id="SSF49899">
    <property type="entry name" value="Concanavalin A-like lectins/glucanases"/>
    <property type="match status" value="1"/>
</dbReference>
<reference evidence="3 4" key="1">
    <citation type="submission" date="2024-08" db="EMBL/GenBank/DDBJ databases">
        <authorList>
            <person name="Will J Nash"/>
            <person name="Angela Man"/>
            <person name="Seanna McTaggart"/>
            <person name="Kendall Baker"/>
            <person name="Tom Barker"/>
            <person name="Leah Catchpole"/>
            <person name="Alex Durrant"/>
            <person name="Karim Gharbi"/>
            <person name="Naomi Irish"/>
            <person name="Gemy Kaithakottil"/>
            <person name="Debby Ku"/>
            <person name="Aaliyah Providence"/>
            <person name="Felix Shaw"/>
            <person name="David Swarbreck"/>
            <person name="Chris Watkins"/>
            <person name="Ann M. McCartney"/>
            <person name="Giulio Formenti"/>
            <person name="Alice Mouton"/>
            <person name="Noel Vella"/>
            <person name="Bjorn M von Reumont"/>
            <person name="Adriana Vella"/>
            <person name="Wilfried Haerty"/>
        </authorList>
    </citation>
    <scope>NUCLEOTIDE SEQUENCE [LARGE SCALE GENOMIC DNA]</scope>
</reference>
<dbReference type="InterPro" id="IPR035754">
    <property type="entry name" value="SPRY_SPSB3"/>
</dbReference>
<dbReference type="CDD" id="cd12876">
    <property type="entry name" value="SPRY_SOCS3"/>
    <property type="match status" value="1"/>
</dbReference>
<evidence type="ECO:0000313" key="3">
    <source>
        <dbReference type="EMBL" id="CAL7949559.1"/>
    </source>
</evidence>
<dbReference type="EMBL" id="CAXAJV020001300">
    <property type="protein sequence ID" value="CAL7949559.1"/>
    <property type="molecule type" value="Genomic_DNA"/>
</dbReference>
<name>A0ABP1PBH5_XYLVO</name>
<protein>
    <recommendedName>
        <fullName evidence="2">B30.2/SPRY domain-containing protein</fullName>
    </recommendedName>
</protein>
<dbReference type="Pfam" id="PF00622">
    <property type="entry name" value="SPRY"/>
    <property type="match status" value="1"/>
</dbReference>
<keyword evidence="4" id="KW-1185">Reference proteome</keyword>
<accession>A0ABP1PBH5</accession>
<dbReference type="PROSITE" id="PS50188">
    <property type="entry name" value="B302_SPRY"/>
    <property type="match status" value="1"/>
</dbReference>
<proteinExistence type="predicted"/>
<dbReference type="InterPro" id="IPR043136">
    <property type="entry name" value="B30.2/SPRY_sf"/>
</dbReference>
<feature type="domain" description="B30.2/SPRY" evidence="2">
    <location>
        <begin position="14"/>
        <end position="204"/>
    </location>
</feature>
<organism evidence="3 4">
    <name type="scientific">Xylocopa violacea</name>
    <name type="common">Violet carpenter bee</name>
    <name type="synonym">Apis violacea</name>
    <dbReference type="NCBI Taxonomy" id="135666"/>
    <lineage>
        <taxon>Eukaryota</taxon>
        <taxon>Metazoa</taxon>
        <taxon>Ecdysozoa</taxon>
        <taxon>Arthropoda</taxon>
        <taxon>Hexapoda</taxon>
        <taxon>Insecta</taxon>
        <taxon>Pterygota</taxon>
        <taxon>Neoptera</taxon>
        <taxon>Endopterygota</taxon>
        <taxon>Hymenoptera</taxon>
        <taxon>Apocrita</taxon>
        <taxon>Aculeata</taxon>
        <taxon>Apoidea</taxon>
        <taxon>Anthophila</taxon>
        <taxon>Apidae</taxon>
        <taxon>Xylocopa</taxon>
        <taxon>Xylocopa</taxon>
    </lineage>
</organism>
<dbReference type="SMART" id="SM00449">
    <property type="entry name" value="SPRY"/>
    <property type="match status" value="1"/>
</dbReference>